<organism evidence="2 3">
    <name type="scientific">Rhizophagus irregularis (strain DAOM 181602 / DAOM 197198 / MUCL 43194)</name>
    <name type="common">Arbuscular mycorrhizal fungus</name>
    <name type="synonym">Glomus intraradices</name>
    <dbReference type="NCBI Taxonomy" id="747089"/>
    <lineage>
        <taxon>Eukaryota</taxon>
        <taxon>Fungi</taxon>
        <taxon>Fungi incertae sedis</taxon>
        <taxon>Mucoromycota</taxon>
        <taxon>Glomeromycotina</taxon>
        <taxon>Glomeromycetes</taxon>
        <taxon>Glomerales</taxon>
        <taxon>Glomeraceae</taxon>
        <taxon>Rhizophagus</taxon>
    </lineage>
</organism>
<dbReference type="EMBL" id="AUPC02000578">
    <property type="protein sequence ID" value="POG58048.1"/>
    <property type="molecule type" value="Genomic_DNA"/>
</dbReference>
<gene>
    <name evidence="2" type="ORF">GLOIN_2v947663</name>
</gene>
<name>A0A2P4NY76_RHIID</name>
<keyword evidence="3" id="KW-1185">Reference proteome</keyword>
<accession>A0A2P4NY76</accession>
<keyword evidence="1" id="KW-0732">Signal</keyword>
<proteinExistence type="predicted"/>
<evidence type="ECO:0000313" key="2">
    <source>
        <dbReference type="EMBL" id="POG58048.1"/>
    </source>
</evidence>
<feature type="signal peptide" evidence="1">
    <location>
        <begin position="1"/>
        <end position="24"/>
    </location>
</feature>
<reference evidence="2 3" key="2">
    <citation type="journal article" date="2018" name="New Phytol.">
        <title>High intraspecific genome diversity in the model arbuscular mycorrhizal symbiont Rhizophagus irregularis.</title>
        <authorList>
            <person name="Chen E.C.H."/>
            <person name="Morin E."/>
            <person name="Beaudet D."/>
            <person name="Noel J."/>
            <person name="Yildirir G."/>
            <person name="Ndikumana S."/>
            <person name="Charron P."/>
            <person name="St-Onge C."/>
            <person name="Giorgi J."/>
            <person name="Kruger M."/>
            <person name="Marton T."/>
            <person name="Ropars J."/>
            <person name="Grigoriev I.V."/>
            <person name="Hainaut M."/>
            <person name="Henrissat B."/>
            <person name="Roux C."/>
            <person name="Martin F."/>
            <person name="Corradi N."/>
        </authorList>
    </citation>
    <scope>NUCLEOTIDE SEQUENCE [LARGE SCALE GENOMIC DNA]</scope>
    <source>
        <strain evidence="2 3">DAOM 197198</strain>
    </source>
</reference>
<dbReference type="AlphaFoldDB" id="A0A2P4NY76"/>
<comment type="caution">
    <text evidence="2">The sequence shown here is derived from an EMBL/GenBank/DDBJ whole genome shotgun (WGS) entry which is preliminary data.</text>
</comment>
<protein>
    <submittedName>
        <fullName evidence="2">Uncharacterized protein</fullName>
    </submittedName>
</protein>
<feature type="chain" id="PRO_5015147673" evidence="1">
    <location>
        <begin position="25"/>
        <end position="145"/>
    </location>
</feature>
<evidence type="ECO:0000313" key="3">
    <source>
        <dbReference type="Proteomes" id="UP000018888"/>
    </source>
</evidence>
<evidence type="ECO:0000256" key="1">
    <source>
        <dbReference type="SAM" id="SignalP"/>
    </source>
</evidence>
<sequence>MVIFSRTLFFLITIFTLSIIVTFAQEPIEYTESLPGFRFGGSDTYKDGTIILLFTQGNNQTKFLDTKIHLRIIFVNRTILPVEINYNSLPDFIPQCNSINPLLCATTLTPKALIERYVLIESSQNGSPHKQIIISWDGIIYGYEF</sequence>
<dbReference type="Proteomes" id="UP000018888">
    <property type="component" value="Unassembled WGS sequence"/>
</dbReference>
<reference evidence="2 3" key="1">
    <citation type="journal article" date="2013" name="Proc. Natl. Acad. Sci. U.S.A.">
        <title>Genome of an arbuscular mycorrhizal fungus provides insight into the oldest plant symbiosis.</title>
        <authorList>
            <person name="Tisserant E."/>
            <person name="Malbreil M."/>
            <person name="Kuo A."/>
            <person name="Kohler A."/>
            <person name="Symeonidi A."/>
            <person name="Balestrini R."/>
            <person name="Charron P."/>
            <person name="Duensing N."/>
            <person name="Frei Dit Frey N."/>
            <person name="Gianinazzi-Pearson V."/>
            <person name="Gilbert L.B."/>
            <person name="Handa Y."/>
            <person name="Herr J.R."/>
            <person name="Hijri M."/>
            <person name="Koul R."/>
            <person name="Kawaguchi M."/>
            <person name="Krajinski F."/>
            <person name="Lammers P.J."/>
            <person name="Masclaux F.G."/>
            <person name="Murat C."/>
            <person name="Morin E."/>
            <person name="Ndikumana S."/>
            <person name="Pagni M."/>
            <person name="Petitpierre D."/>
            <person name="Requena N."/>
            <person name="Rosikiewicz P."/>
            <person name="Riley R."/>
            <person name="Saito K."/>
            <person name="San Clemente H."/>
            <person name="Shapiro H."/>
            <person name="van Tuinen D."/>
            <person name="Becard G."/>
            <person name="Bonfante P."/>
            <person name="Paszkowski U."/>
            <person name="Shachar-Hill Y.Y."/>
            <person name="Tuskan G.A."/>
            <person name="Young P.W."/>
            <person name="Sanders I.R."/>
            <person name="Henrissat B."/>
            <person name="Rensing S.A."/>
            <person name="Grigoriev I.V."/>
            <person name="Corradi N."/>
            <person name="Roux C."/>
            <person name="Martin F."/>
        </authorList>
    </citation>
    <scope>NUCLEOTIDE SEQUENCE [LARGE SCALE GENOMIC DNA]</scope>
    <source>
        <strain evidence="2 3">DAOM 197198</strain>
    </source>
</reference>